<dbReference type="AlphaFoldDB" id="A0A9P8RIP3"/>
<accession>A0A9P8RIP3</accession>
<dbReference type="Pfam" id="PF19086">
    <property type="entry name" value="Terpene_syn_C_2"/>
    <property type="match status" value="1"/>
</dbReference>
<dbReference type="RefSeq" id="XP_045953272.1">
    <property type="nucleotide sequence ID" value="XM_046096784.1"/>
</dbReference>
<sequence>MHNRFWIRATTISTNSFQRRFLASWEHYLKGTAQQAEDRSCSHICTVSSYLKVRRQTIGVMPSLAFFQIEMDKALLKDGGRKSSLEVEMDIVGGHNMT</sequence>
<name>A0A9P8RIP3_9PEZI</name>
<protein>
    <submittedName>
        <fullName evidence="1">Uncharacterized protein</fullName>
    </submittedName>
</protein>
<comment type="caution">
    <text evidence="1">The sequence shown here is derived from an EMBL/GenBank/DDBJ whole genome shotgun (WGS) entry which is preliminary data.</text>
</comment>
<dbReference type="SUPFAM" id="SSF48576">
    <property type="entry name" value="Terpenoid synthases"/>
    <property type="match status" value="1"/>
</dbReference>
<dbReference type="EMBL" id="JAGPXC010000009">
    <property type="protein sequence ID" value="KAH6646758.1"/>
    <property type="molecule type" value="Genomic_DNA"/>
</dbReference>
<dbReference type="Gene3D" id="1.10.600.10">
    <property type="entry name" value="Farnesyl Diphosphate Synthase"/>
    <property type="match status" value="1"/>
</dbReference>
<dbReference type="GeneID" id="70125676"/>
<organism evidence="1 2">
    <name type="scientific">Truncatella angustata</name>
    <dbReference type="NCBI Taxonomy" id="152316"/>
    <lineage>
        <taxon>Eukaryota</taxon>
        <taxon>Fungi</taxon>
        <taxon>Dikarya</taxon>
        <taxon>Ascomycota</taxon>
        <taxon>Pezizomycotina</taxon>
        <taxon>Sordariomycetes</taxon>
        <taxon>Xylariomycetidae</taxon>
        <taxon>Amphisphaeriales</taxon>
        <taxon>Sporocadaceae</taxon>
        <taxon>Truncatella</taxon>
    </lineage>
</organism>
<dbReference type="InterPro" id="IPR008949">
    <property type="entry name" value="Isoprenoid_synthase_dom_sf"/>
</dbReference>
<gene>
    <name evidence="1" type="ORF">BKA67DRAFT_415560</name>
</gene>
<proteinExistence type="predicted"/>
<dbReference type="Proteomes" id="UP000758603">
    <property type="component" value="Unassembled WGS sequence"/>
</dbReference>
<keyword evidence="2" id="KW-1185">Reference proteome</keyword>
<reference evidence="1" key="1">
    <citation type="journal article" date="2021" name="Nat. Commun.">
        <title>Genetic determinants of endophytism in the Arabidopsis root mycobiome.</title>
        <authorList>
            <person name="Mesny F."/>
            <person name="Miyauchi S."/>
            <person name="Thiergart T."/>
            <person name="Pickel B."/>
            <person name="Atanasova L."/>
            <person name="Karlsson M."/>
            <person name="Huettel B."/>
            <person name="Barry K.W."/>
            <person name="Haridas S."/>
            <person name="Chen C."/>
            <person name="Bauer D."/>
            <person name="Andreopoulos W."/>
            <person name="Pangilinan J."/>
            <person name="LaButti K."/>
            <person name="Riley R."/>
            <person name="Lipzen A."/>
            <person name="Clum A."/>
            <person name="Drula E."/>
            <person name="Henrissat B."/>
            <person name="Kohler A."/>
            <person name="Grigoriev I.V."/>
            <person name="Martin F.M."/>
            <person name="Hacquard S."/>
        </authorList>
    </citation>
    <scope>NUCLEOTIDE SEQUENCE</scope>
    <source>
        <strain evidence="1">MPI-SDFR-AT-0073</strain>
    </source>
</reference>
<evidence type="ECO:0000313" key="1">
    <source>
        <dbReference type="EMBL" id="KAH6646758.1"/>
    </source>
</evidence>
<dbReference type="OrthoDB" id="6486656at2759"/>
<evidence type="ECO:0000313" key="2">
    <source>
        <dbReference type="Proteomes" id="UP000758603"/>
    </source>
</evidence>